<evidence type="ECO:0000313" key="2">
    <source>
        <dbReference type="EMBL" id="PWE55137.1"/>
    </source>
</evidence>
<dbReference type="RefSeq" id="WP_109459435.1">
    <property type="nucleotide sequence ID" value="NZ_QFBC01000007.1"/>
</dbReference>
<proteinExistence type="predicted"/>
<dbReference type="OrthoDB" id="8364761at2"/>
<feature type="region of interest" description="Disordered" evidence="1">
    <location>
        <begin position="32"/>
        <end position="51"/>
    </location>
</feature>
<sequence length="143" mass="15762">MEIYSLRSYYNSTFRNSTNKNTKTPGIEIETANPVSNAAQTSEQNASNLDFSSMTPRDLREVARVGLEDGLIDQETFATISEGLPMQTIDVNGRIVDLSDIGDNTPFNFRDYYESQLDIAMSIGSGSSAEVLRSIMSFIGNGR</sequence>
<accession>A0A2U2DP97</accession>
<gene>
    <name evidence="2" type="ORF">DEM27_16980</name>
</gene>
<organism evidence="2 3">
    <name type="scientific">Metarhizobium album</name>
    <dbReference type="NCBI Taxonomy" id="2182425"/>
    <lineage>
        <taxon>Bacteria</taxon>
        <taxon>Pseudomonadati</taxon>
        <taxon>Pseudomonadota</taxon>
        <taxon>Alphaproteobacteria</taxon>
        <taxon>Hyphomicrobiales</taxon>
        <taxon>Rhizobiaceae</taxon>
        <taxon>Metarhizobium</taxon>
    </lineage>
</organism>
<protein>
    <submittedName>
        <fullName evidence="2">Uncharacterized protein</fullName>
    </submittedName>
</protein>
<evidence type="ECO:0000313" key="3">
    <source>
        <dbReference type="Proteomes" id="UP000245252"/>
    </source>
</evidence>
<dbReference type="EMBL" id="QFBC01000007">
    <property type="protein sequence ID" value="PWE55137.1"/>
    <property type="molecule type" value="Genomic_DNA"/>
</dbReference>
<dbReference type="AlphaFoldDB" id="A0A2U2DP97"/>
<comment type="caution">
    <text evidence="2">The sequence shown here is derived from an EMBL/GenBank/DDBJ whole genome shotgun (WGS) entry which is preliminary data.</text>
</comment>
<keyword evidence="3" id="KW-1185">Reference proteome</keyword>
<name>A0A2U2DP97_9HYPH</name>
<dbReference type="Proteomes" id="UP000245252">
    <property type="component" value="Unassembled WGS sequence"/>
</dbReference>
<evidence type="ECO:0000256" key="1">
    <source>
        <dbReference type="SAM" id="MobiDB-lite"/>
    </source>
</evidence>
<feature type="compositionally biased region" description="Polar residues" evidence="1">
    <location>
        <begin position="33"/>
        <end position="51"/>
    </location>
</feature>
<reference evidence="2 3" key="1">
    <citation type="submission" date="2018-05" db="EMBL/GenBank/DDBJ databases">
        <title>The draft genome of strain NS-104.</title>
        <authorList>
            <person name="Hang P."/>
            <person name="Jiang J."/>
        </authorList>
    </citation>
    <scope>NUCLEOTIDE SEQUENCE [LARGE SCALE GENOMIC DNA]</scope>
    <source>
        <strain evidence="2 3">NS-104</strain>
    </source>
</reference>